<dbReference type="EMBL" id="JACGWO010000013">
    <property type="protein sequence ID" value="KAK4412668.1"/>
    <property type="molecule type" value="Genomic_DNA"/>
</dbReference>
<gene>
    <name evidence="2" type="ORF">Salat_2913900</name>
</gene>
<keyword evidence="1" id="KW-1133">Transmembrane helix</keyword>
<organism evidence="2 3">
    <name type="scientific">Sesamum alatum</name>
    <dbReference type="NCBI Taxonomy" id="300844"/>
    <lineage>
        <taxon>Eukaryota</taxon>
        <taxon>Viridiplantae</taxon>
        <taxon>Streptophyta</taxon>
        <taxon>Embryophyta</taxon>
        <taxon>Tracheophyta</taxon>
        <taxon>Spermatophyta</taxon>
        <taxon>Magnoliopsida</taxon>
        <taxon>eudicotyledons</taxon>
        <taxon>Gunneridae</taxon>
        <taxon>Pentapetalae</taxon>
        <taxon>asterids</taxon>
        <taxon>lamiids</taxon>
        <taxon>Lamiales</taxon>
        <taxon>Pedaliaceae</taxon>
        <taxon>Sesamum</taxon>
    </lineage>
</organism>
<evidence type="ECO:0000313" key="3">
    <source>
        <dbReference type="Proteomes" id="UP001293254"/>
    </source>
</evidence>
<name>A0AAE2C897_9LAMI</name>
<reference evidence="2" key="2">
    <citation type="journal article" date="2024" name="Plant">
        <title>Genomic evolution and insights into agronomic trait innovations of Sesamum species.</title>
        <authorList>
            <person name="Miao H."/>
            <person name="Wang L."/>
            <person name="Qu L."/>
            <person name="Liu H."/>
            <person name="Sun Y."/>
            <person name="Le M."/>
            <person name="Wang Q."/>
            <person name="Wei S."/>
            <person name="Zheng Y."/>
            <person name="Lin W."/>
            <person name="Duan Y."/>
            <person name="Cao H."/>
            <person name="Xiong S."/>
            <person name="Wang X."/>
            <person name="Wei L."/>
            <person name="Li C."/>
            <person name="Ma Q."/>
            <person name="Ju M."/>
            <person name="Zhao R."/>
            <person name="Li G."/>
            <person name="Mu C."/>
            <person name="Tian Q."/>
            <person name="Mei H."/>
            <person name="Zhang T."/>
            <person name="Gao T."/>
            <person name="Zhang H."/>
        </authorList>
    </citation>
    <scope>NUCLEOTIDE SEQUENCE</scope>
    <source>
        <strain evidence="2">3651</strain>
    </source>
</reference>
<accession>A0AAE2C897</accession>
<sequence length="137" mass="15137">MPLFLSSLDFLFYFLSHFLIFLIVVRRFLVIFYRCGCASGGLTPTRARAGGLRAHRGQGWTGVGQCEAVLSLGDLGMEEAIAGLRDRLRLTDDEEQRIVLPGVCGMLIRILTGCAWLGGFSLLGFLGLRRLARQCRA</sequence>
<dbReference type="Proteomes" id="UP001293254">
    <property type="component" value="Unassembled WGS sequence"/>
</dbReference>
<keyword evidence="3" id="KW-1185">Reference proteome</keyword>
<feature type="transmembrane region" description="Helical" evidence="1">
    <location>
        <begin position="12"/>
        <end position="33"/>
    </location>
</feature>
<evidence type="ECO:0000313" key="2">
    <source>
        <dbReference type="EMBL" id="KAK4412668.1"/>
    </source>
</evidence>
<reference evidence="2" key="1">
    <citation type="submission" date="2020-06" db="EMBL/GenBank/DDBJ databases">
        <authorList>
            <person name="Li T."/>
            <person name="Hu X."/>
            <person name="Zhang T."/>
            <person name="Song X."/>
            <person name="Zhang H."/>
            <person name="Dai N."/>
            <person name="Sheng W."/>
            <person name="Hou X."/>
            <person name="Wei L."/>
        </authorList>
    </citation>
    <scope>NUCLEOTIDE SEQUENCE</scope>
    <source>
        <strain evidence="2">3651</strain>
        <tissue evidence="2">Leaf</tissue>
    </source>
</reference>
<comment type="caution">
    <text evidence="2">The sequence shown here is derived from an EMBL/GenBank/DDBJ whole genome shotgun (WGS) entry which is preliminary data.</text>
</comment>
<dbReference type="AlphaFoldDB" id="A0AAE2C897"/>
<evidence type="ECO:0000256" key="1">
    <source>
        <dbReference type="SAM" id="Phobius"/>
    </source>
</evidence>
<keyword evidence="1" id="KW-0472">Membrane</keyword>
<feature type="transmembrane region" description="Helical" evidence="1">
    <location>
        <begin position="106"/>
        <end position="128"/>
    </location>
</feature>
<keyword evidence="1" id="KW-0812">Transmembrane</keyword>
<proteinExistence type="predicted"/>
<protein>
    <submittedName>
        <fullName evidence="2">Uncharacterized protein</fullName>
    </submittedName>
</protein>